<keyword evidence="6 14" id="KW-0285">Flavoprotein</keyword>
<gene>
    <name evidence="17" type="ORF">PFL1_03717</name>
</gene>
<dbReference type="PANTHER" id="PTHR11985:SF15">
    <property type="entry name" value="GLYCEROL-3-PHOSPHATE DEHYDROGENASE, MITOCHONDRIAL"/>
    <property type="match status" value="1"/>
</dbReference>
<comment type="similarity">
    <text evidence="4 14">Belongs to the FAD-dependent glycerol-3-phosphate dehydrogenase family.</text>
</comment>
<dbReference type="GO" id="GO:0004368">
    <property type="term" value="F:glycerol-3-phosphate dehydrogenase (quinone) activity"/>
    <property type="evidence" value="ECO:0007669"/>
    <property type="project" value="UniProtKB-EC"/>
</dbReference>
<name>A0A061H7N4_9BASI</name>
<evidence type="ECO:0000256" key="14">
    <source>
        <dbReference type="RuleBase" id="RU361217"/>
    </source>
</evidence>
<dbReference type="SMART" id="SM00054">
    <property type="entry name" value="EFh"/>
    <property type="match status" value="2"/>
</dbReference>
<feature type="domain" description="EF-hand" evidence="16">
    <location>
        <begin position="734"/>
        <end position="769"/>
    </location>
</feature>
<evidence type="ECO:0000256" key="15">
    <source>
        <dbReference type="SAM" id="MobiDB-lite"/>
    </source>
</evidence>
<dbReference type="AlphaFoldDB" id="A0A061H7N4"/>
<dbReference type="GeneID" id="19317825"/>
<evidence type="ECO:0000256" key="7">
    <source>
        <dbReference type="ARBA" id="ARBA00022723"/>
    </source>
</evidence>
<evidence type="ECO:0000256" key="9">
    <source>
        <dbReference type="ARBA" id="ARBA00022827"/>
    </source>
</evidence>
<evidence type="ECO:0000256" key="6">
    <source>
        <dbReference type="ARBA" id="ARBA00022630"/>
    </source>
</evidence>
<keyword evidence="7" id="KW-0479">Metal-binding</keyword>
<evidence type="ECO:0000256" key="11">
    <source>
        <dbReference type="ARBA" id="ARBA00022946"/>
    </source>
</evidence>
<dbReference type="InterPro" id="IPR036188">
    <property type="entry name" value="FAD/NAD-bd_sf"/>
</dbReference>
<dbReference type="PANTHER" id="PTHR11985">
    <property type="entry name" value="GLYCEROL-3-PHOSPHATE DEHYDROGENASE"/>
    <property type="match status" value="1"/>
</dbReference>
<keyword evidence="13" id="KW-0496">Mitochondrion</keyword>
<comment type="subcellular location">
    <subcellularLocation>
        <location evidence="2">Mitochondrion</location>
    </subcellularLocation>
</comment>
<keyword evidence="10" id="KW-0106">Calcium</keyword>
<dbReference type="Pfam" id="PF16901">
    <property type="entry name" value="DAO_C"/>
    <property type="match status" value="1"/>
</dbReference>
<dbReference type="Gene3D" id="3.30.9.10">
    <property type="entry name" value="D-Amino Acid Oxidase, subunit A, domain 2"/>
    <property type="match status" value="1"/>
</dbReference>
<dbReference type="Gene3D" id="1.10.8.870">
    <property type="entry name" value="Alpha-glycerophosphate oxidase, cap domain"/>
    <property type="match status" value="1"/>
</dbReference>
<keyword evidence="9" id="KW-0274">FAD</keyword>
<feature type="region of interest" description="Disordered" evidence="15">
    <location>
        <begin position="88"/>
        <end position="139"/>
    </location>
</feature>
<evidence type="ECO:0000256" key="10">
    <source>
        <dbReference type="ARBA" id="ARBA00022837"/>
    </source>
</evidence>
<dbReference type="InterPro" id="IPR011992">
    <property type="entry name" value="EF-hand-dom_pair"/>
</dbReference>
<dbReference type="Pfam" id="PF01266">
    <property type="entry name" value="DAO"/>
    <property type="match status" value="1"/>
</dbReference>
<dbReference type="HOGENOM" id="CLU_015740_3_0_1"/>
<dbReference type="FunFam" id="3.30.9.10:FF:000001">
    <property type="entry name" value="Glycerol-3-phosphate dehydrogenase"/>
    <property type="match status" value="1"/>
</dbReference>
<evidence type="ECO:0000256" key="3">
    <source>
        <dbReference type="ARBA" id="ARBA00004745"/>
    </source>
</evidence>
<keyword evidence="11" id="KW-0809">Transit peptide</keyword>
<accession>A0A061H7N4</accession>
<dbReference type="GO" id="GO:0005739">
    <property type="term" value="C:mitochondrion"/>
    <property type="evidence" value="ECO:0007669"/>
    <property type="project" value="UniProtKB-SubCell"/>
</dbReference>
<feature type="compositionally biased region" description="Basic and acidic residues" evidence="15">
    <location>
        <begin position="836"/>
        <end position="846"/>
    </location>
</feature>
<evidence type="ECO:0000259" key="16">
    <source>
        <dbReference type="PROSITE" id="PS50222"/>
    </source>
</evidence>
<evidence type="ECO:0000256" key="12">
    <source>
        <dbReference type="ARBA" id="ARBA00023002"/>
    </source>
</evidence>
<dbReference type="InterPro" id="IPR000447">
    <property type="entry name" value="G3P_DH_FAD-dep"/>
</dbReference>
<dbReference type="PROSITE" id="PS50222">
    <property type="entry name" value="EF_HAND_2"/>
    <property type="match status" value="1"/>
</dbReference>
<reference evidence="17 18" key="1">
    <citation type="journal article" date="2013" name="Plant Cell">
        <title>The transition from a phytopathogenic smut ancestor to an anamorphic biocontrol agent deciphered by comparative whole-genome analysis.</title>
        <authorList>
            <person name="Lefebvre F."/>
            <person name="Joly D.L."/>
            <person name="Labbe C."/>
            <person name="Teichmann B."/>
            <person name="Linning R."/>
            <person name="Belzile F."/>
            <person name="Bakkeren G."/>
            <person name="Belanger R.R."/>
        </authorList>
    </citation>
    <scope>NUCLEOTIDE SEQUENCE [LARGE SCALE GENOMIC DNA]</scope>
    <source>
        <strain evidence="17 18">PF-1</strain>
    </source>
</reference>
<dbReference type="InterPro" id="IPR006076">
    <property type="entry name" value="FAD-dep_OxRdtase"/>
</dbReference>
<dbReference type="GO" id="GO:0006072">
    <property type="term" value="P:glycerol-3-phosphate metabolic process"/>
    <property type="evidence" value="ECO:0007669"/>
    <property type="project" value="UniProtKB-UniRule"/>
</dbReference>
<keyword evidence="12 14" id="KW-0560">Oxidoreductase</keyword>
<dbReference type="CDD" id="cd00051">
    <property type="entry name" value="EFh"/>
    <property type="match status" value="1"/>
</dbReference>
<dbReference type="SUPFAM" id="SSF54373">
    <property type="entry name" value="FAD-linked reductases, C-terminal domain"/>
    <property type="match status" value="1"/>
</dbReference>
<dbReference type="EMBL" id="KE361633">
    <property type="protein sequence ID" value="EPQ28917.1"/>
    <property type="molecule type" value="Genomic_DNA"/>
</dbReference>
<dbReference type="Gene3D" id="1.10.238.10">
    <property type="entry name" value="EF-hand"/>
    <property type="match status" value="1"/>
</dbReference>
<dbReference type="InterPro" id="IPR031656">
    <property type="entry name" value="DAO_C"/>
</dbReference>
<evidence type="ECO:0000256" key="2">
    <source>
        <dbReference type="ARBA" id="ARBA00004173"/>
    </source>
</evidence>
<dbReference type="SUPFAM" id="SSF51905">
    <property type="entry name" value="FAD/NAD(P)-binding domain"/>
    <property type="match status" value="1"/>
</dbReference>
<evidence type="ECO:0000256" key="8">
    <source>
        <dbReference type="ARBA" id="ARBA00022737"/>
    </source>
</evidence>
<feature type="compositionally biased region" description="Low complexity" evidence="15">
    <location>
        <begin position="118"/>
        <end position="128"/>
    </location>
</feature>
<dbReference type="GO" id="GO:0005509">
    <property type="term" value="F:calcium ion binding"/>
    <property type="evidence" value="ECO:0007669"/>
    <property type="project" value="InterPro"/>
</dbReference>
<comment type="catalytic activity">
    <reaction evidence="14">
        <text>a quinone + sn-glycerol 3-phosphate = dihydroxyacetone phosphate + a quinol</text>
        <dbReference type="Rhea" id="RHEA:18977"/>
        <dbReference type="ChEBI" id="CHEBI:24646"/>
        <dbReference type="ChEBI" id="CHEBI:57597"/>
        <dbReference type="ChEBI" id="CHEBI:57642"/>
        <dbReference type="ChEBI" id="CHEBI:132124"/>
        <dbReference type="EC" id="1.1.5.3"/>
    </reaction>
</comment>
<evidence type="ECO:0000256" key="4">
    <source>
        <dbReference type="ARBA" id="ARBA00007330"/>
    </source>
</evidence>
<dbReference type="EC" id="1.1.5.3" evidence="5 14"/>
<keyword evidence="8" id="KW-0677">Repeat</keyword>
<organism evidence="17 18">
    <name type="scientific">Pseudozyma flocculosa PF-1</name>
    <dbReference type="NCBI Taxonomy" id="1277687"/>
    <lineage>
        <taxon>Eukaryota</taxon>
        <taxon>Fungi</taxon>
        <taxon>Dikarya</taxon>
        <taxon>Basidiomycota</taxon>
        <taxon>Ustilaginomycotina</taxon>
        <taxon>Ustilaginomycetes</taxon>
        <taxon>Ustilaginales</taxon>
        <taxon>Ustilaginaceae</taxon>
        <taxon>Pseudozyma</taxon>
    </lineage>
</organism>
<feature type="region of interest" description="Disordered" evidence="15">
    <location>
        <begin position="819"/>
        <end position="858"/>
    </location>
</feature>
<comment type="pathway">
    <text evidence="3">Polyol metabolism; glycerol degradation.</text>
</comment>
<dbReference type="InterPro" id="IPR002048">
    <property type="entry name" value="EF_hand_dom"/>
</dbReference>
<protein>
    <recommendedName>
        <fullName evidence="5 14">Glycerol-3-phosphate dehydrogenase</fullName>
        <ecNumber evidence="5 14">1.1.5.3</ecNumber>
    </recommendedName>
</protein>
<evidence type="ECO:0000256" key="1">
    <source>
        <dbReference type="ARBA" id="ARBA00001974"/>
    </source>
</evidence>
<dbReference type="PROSITE" id="PS00978">
    <property type="entry name" value="FAD_G3PDH_2"/>
    <property type="match status" value="1"/>
</dbReference>
<dbReference type="SUPFAM" id="SSF47473">
    <property type="entry name" value="EF-hand"/>
    <property type="match status" value="1"/>
</dbReference>
<evidence type="ECO:0000313" key="18">
    <source>
        <dbReference type="Proteomes" id="UP000053664"/>
    </source>
</evidence>
<dbReference type="PROSITE" id="PS00018">
    <property type="entry name" value="EF_HAND_1"/>
    <property type="match status" value="1"/>
</dbReference>
<evidence type="ECO:0000256" key="5">
    <source>
        <dbReference type="ARBA" id="ARBA00013029"/>
    </source>
</evidence>
<dbReference type="PRINTS" id="PR01001">
    <property type="entry name" value="FADG3PDH"/>
</dbReference>
<evidence type="ECO:0000256" key="13">
    <source>
        <dbReference type="ARBA" id="ARBA00023128"/>
    </source>
</evidence>
<evidence type="ECO:0000313" key="17">
    <source>
        <dbReference type="EMBL" id="EPQ28917.1"/>
    </source>
</evidence>
<dbReference type="Pfam" id="PF13499">
    <property type="entry name" value="EF-hand_7"/>
    <property type="match status" value="1"/>
</dbReference>
<dbReference type="InterPro" id="IPR038299">
    <property type="entry name" value="DAO_C_sf"/>
</dbReference>
<dbReference type="InterPro" id="IPR018247">
    <property type="entry name" value="EF_Hand_1_Ca_BS"/>
</dbReference>
<dbReference type="Gene3D" id="3.50.50.60">
    <property type="entry name" value="FAD/NAD(P)-binding domain"/>
    <property type="match status" value="1"/>
</dbReference>
<dbReference type="RefSeq" id="XP_007879427.1">
    <property type="nucleotide sequence ID" value="XM_007881236.1"/>
</dbReference>
<dbReference type="FunFam" id="1.10.8.870:FF:000001">
    <property type="entry name" value="Glycerol-3-phosphate dehydrogenase"/>
    <property type="match status" value="1"/>
</dbReference>
<comment type="cofactor">
    <cofactor evidence="1 14">
        <name>FAD</name>
        <dbReference type="ChEBI" id="CHEBI:57692"/>
    </cofactor>
</comment>
<dbReference type="PROSITE" id="PS00977">
    <property type="entry name" value="FAD_G3PDH_1"/>
    <property type="match status" value="1"/>
</dbReference>
<dbReference type="Proteomes" id="UP000053664">
    <property type="component" value="Unassembled WGS sequence"/>
</dbReference>
<dbReference type="eggNOG" id="KOG0042">
    <property type="taxonomic scope" value="Eukaryota"/>
</dbReference>
<proteinExistence type="inferred from homology"/>
<dbReference type="KEGG" id="pfp:PFL1_03717"/>
<dbReference type="OrthoDB" id="264015at2759"/>
<sequence length="858" mass="93797">MFRRPLTTIPRAGVRLASSSSSSQAAGANNRRMASRAAAATVAVVGAYATYSLSSSIYAEAPDTVPGDTRPHPLWSPPTRAQMIEALKQSSAKSLRPVASRAQADNASLRSAAKDAKSSSPSPAASEESGGRMASRHGDEDGEGFDLLVVGGGATGAGVAVDAATRGLSVAMVERDDFGAGTSSKSTKLVHGGVRYLQKAVFELDYEQYKMVREALHERKTFLKIAPYLSDHLPIMLPVYTWWQIPYFWAGTKMYDILAGSENMESSYVLSKGKALEAFPMLKASGLTGAVVYYDGQHNDTRMNVALAMTAVHHGAVVANHTEVIALHKKPVQGKADQICGARLRDVLTGDEWDVKCKGLINATGPFSDSLRKMDAPTAQEIVAASSGVHITLPGYFSPRDMGLIDPQTSDGRVIFFLPWQGNTIAGTTDTAAPVEAHPRPKEEEIQWILDEVRNYLSPDIKVRRGDVLSAWSGLRPLVKDPDAKDTQSLVRNHMINVSESGLLTIAGGKWTTYREMAEQTVDRAIAEFNLKPQRGCVTKSTRLLGSHGWTKTMYVKLLQRFGLDTEVAKHLSNTYGDRAWSVCSIAEPTGQRWPVHGKRIDPLYPYIEAEIRYACRSEYAATAQDFIARRTRLSFLNVEATVESLPLVIDVMAEELGWDEGRKSKEWSESVDFLGSMGLQPGRVQQLSSVSLDEMRKIREGKQKRLSQPSLGAASLDDKDNLAIAARSSFSSEEMDELRSKFKLLDVNNDGKLDSKDLKEVLQRIGYENVDDGTLRGIVSEVDFGKTGALHFEDFLDVFAALKDARVENAFTHILSEMDSKGLQPPSHDPVGPAAKEKSERREASRTIPVEKSGGGW</sequence>